<accession>A0A3D8H9S0</accession>
<protein>
    <submittedName>
        <fullName evidence="2">DUF4251 domain-containing protein</fullName>
    </submittedName>
</protein>
<dbReference type="RefSeq" id="WP_115501171.1">
    <property type="nucleotide sequence ID" value="NZ_JACRTI010000072.1"/>
</dbReference>
<evidence type="ECO:0000313" key="1">
    <source>
        <dbReference type="EMBL" id="MBC8603675.1"/>
    </source>
</evidence>
<dbReference type="AlphaFoldDB" id="A0A3D8H9S0"/>
<dbReference type="Proteomes" id="UP000256321">
    <property type="component" value="Unassembled WGS sequence"/>
</dbReference>
<dbReference type="InterPro" id="IPR025347">
    <property type="entry name" value="DUF4251"/>
</dbReference>
<dbReference type="EMBL" id="JACRTI010000072">
    <property type="protein sequence ID" value="MBC8603675.1"/>
    <property type="molecule type" value="Genomic_DNA"/>
</dbReference>
<gene>
    <name evidence="2" type="ORF">DWU89_18815</name>
    <name evidence="1" type="ORF">H8784_18355</name>
</gene>
<sequence length="165" mass="18951">MKNIRLLFFMGIVLFLGGQSLYSQTKKERKEQKAKEIKEMIDEQRFTIDVDRALPMGGRTVNLTTPYYFEMRGDSAISYLPYFGRAYSLPYGGGDGLRFEESITDYQSTFEKKGTARIKFVTRTKEDTFRFDVQVFSNGSAIISVTPTNRQSITYQGEVAPKKKE</sequence>
<reference evidence="2 3" key="1">
    <citation type="submission" date="2018-07" db="EMBL/GenBank/DDBJ databases">
        <title>Parabacteroides acidifaciens nov. sp., isolated from human feces.</title>
        <authorList>
            <person name="Wang Y.J."/>
        </authorList>
    </citation>
    <scope>NUCLEOTIDE SEQUENCE [LARGE SCALE GENOMIC DNA]</scope>
    <source>
        <strain evidence="2 3">426-9</strain>
    </source>
</reference>
<dbReference type="Proteomes" id="UP000629596">
    <property type="component" value="Unassembled WGS sequence"/>
</dbReference>
<dbReference type="EMBL" id="QREV01000072">
    <property type="protein sequence ID" value="RDU47591.1"/>
    <property type="molecule type" value="Genomic_DNA"/>
</dbReference>
<dbReference type="Pfam" id="PF14059">
    <property type="entry name" value="DUF4251"/>
    <property type="match status" value="1"/>
</dbReference>
<keyword evidence="4" id="KW-1185">Reference proteome</keyword>
<proteinExistence type="predicted"/>
<reference evidence="1 4" key="2">
    <citation type="submission" date="2020-08" db="EMBL/GenBank/DDBJ databases">
        <title>Genome public.</title>
        <authorList>
            <person name="Liu C."/>
            <person name="Sun Q."/>
        </authorList>
    </citation>
    <scope>NUCLEOTIDE SEQUENCE [LARGE SCALE GENOMIC DNA]</scope>
    <source>
        <strain evidence="1 4">426_9</strain>
    </source>
</reference>
<dbReference type="Gene3D" id="2.40.128.410">
    <property type="match status" value="1"/>
</dbReference>
<organism evidence="2 3">
    <name type="scientific">Parabacteroides acidifaciens</name>
    <dbReference type="NCBI Taxonomy" id="2290935"/>
    <lineage>
        <taxon>Bacteria</taxon>
        <taxon>Pseudomonadati</taxon>
        <taxon>Bacteroidota</taxon>
        <taxon>Bacteroidia</taxon>
        <taxon>Bacteroidales</taxon>
        <taxon>Tannerellaceae</taxon>
        <taxon>Parabacteroides</taxon>
    </lineage>
</organism>
<name>A0A3D8H9S0_9BACT</name>
<evidence type="ECO:0000313" key="2">
    <source>
        <dbReference type="EMBL" id="RDU47591.1"/>
    </source>
</evidence>
<evidence type="ECO:0000313" key="3">
    <source>
        <dbReference type="Proteomes" id="UP000256321"/>
    </source>
</evidence>
<comment type="caution">
    <text evidence="2">The sequence shown here is derived from an EMBL/GenBank/DDBJ whole genome shotgun (WGS) entry which is preliminary data.</text>
</comment>
<evidence type="ECO:0000313" key="4">
    <source>
        <dbReference type="Proteomes" id="UP000629596"/>
    </source>
</evidence>